<evidence type="ECO:0008006" key="3">
    <source>
        <dbReference type="Google" id="ProtNLM"/>
    </source>
</evidence>
<proteinExistence type="predicted"/>
<dbReference type="AlphaFoldDB" id="A0A8X7TVU6"/>
<protein>
    <recommendedName>
        <fullName evidence="3">Retrotransposon gag domain-containing protein</fullName>
    </recommendedName>
</protein>
<comment type="caution">
    <text evidence="1">The sequence shown here is derived from an EMBL/GenBank/DDBJ whole genome shotgun (WGS) entry which is preliminary data.</text>
</comment>
<reference evidence="1 2" key="1">
    <citation type="submission" date="2020-02" db="EMBL/GenBank/DDBJ databases">
        <authorList>
            <person name="Ma Q."/>
            <person name="Huang Y."/>
            <person name="Song X."/>
            <person name="Pei D."/>
        </authorList>
    </citation>
    <scope>NUCLEOTIDE SEQUENCE [LARGE SCALE GENOMIC DNA]</scope>
    <source>
        <strain evidence="1">Sxm20200214</strain>
        <tissue evidence="1">Leaf</tissue>
    </source>
</reference>
<name>A0A8X7TVU6_BRACI</name>
<accession>A0A8X7TVU6</accession>
<keyword evidence="2" id="KW-1185">Reference proteome</keyword>
<dbReference type="OrthoDB" id="1113269at2759"/>
<sequence length="83" mass="9932">MMKRVELPIFDGEDTYGWIAVAERFFRMGEYDEMTKMRLVSVSLKGDVLSWFNSEILRRPFETWIEFKQRLIARFSESEAARS</sequence>
<dbReference type="EMBL" id="JAAMPC010000015">
    <property type="protein sequence ID" value="KAG2255451.1"/>
    <property type="molecule type" value="Genomic_DNA"/>
</dbReference>
<organism evidence="1 2">
    <name type="scientific">Brassica carinata</name>
    <name type="common">Ethiopian mustard</name>
    <name type="synonym">Abyssinian cabbage</name>
    <dbReference type="NCBI Taxonomy" id="52824"/>
    <lineage>
        <taxon>Eukaryota</taxon>
        <taxon>Viridiplantae</taxon>
        <taxon>Streptophyta</taxon>
        <taxon>Embryophyta</taxon>
        <taxon>Tracheophyta</taxon>
        <taxon>Spermatophyta</taxon>
        <taxon>Magnoliopsida</taxon>
        <taxon>eudicotyledons</taxon>
        <taxon>Gunneridae</taxon>
        <taxon>Pentapetalae</taxon>
        <taxon>rosids</taxon>
        <taxon>malvids</taxon>
        <taxon>Brassicales</taxon>
        <taxon>Brassicaceae</taxon>
        <taxon>Brassiceae</taxon>
        <taxon>Brassica</taxon>
    </lineage>
</organism>
<gene>
    <name evidence="1" type="ORF">Bca52824_074745</name>
</gene>
<dbReference type="Proteomes" id="UP000886595">
    <property type="component" value="Unassembled WGS sequence"/>
</dbReference>
<evidence type="ECO:0000313" key="1">
    <source>
        <dbReference type="EMBL" id="KAG2255451.1"/>
    </source>
</evidence>
<evidence type="ECO:0000313" key="2">
    <source>
        <dbReference type="Proteomes" id="UP000886595"/>
    </source>
</evidence>